<keyword evidence="3" id="KW-1185">Reference proteome</keyword>
<proteinExistence type="predicted"/>
<dbReference type="EMBL" id="FOIB01000009">
    <property type="protein sequence ID" value="SEU33248.1"/>
    <property type="molecule type" value="Genomic_DNA"/>
</dbReference>
<evidence type="ECO:0000313" key="1">
    <source>
        <dbReference type="EMBL" id="GEN09605.1"/>
    </source>
</evidence>
<organism evidence="1 4">
    <name type="scientific">Myxococcus fulvus</name>
    <dbReference type="NCBI Taxonomy" id="33"/>
    <lineage>
        <taxon>Bacteria</taxon>
        <taxon>Pseudomonadati</taxon>
        <taxon>Myxococcota</taxon>
        <taxon>Myxococcia</taxon>
        <taxon>Myxococcales</taxon>
        <taxon>Cystobacterineae</taxon>
        <taxon>Myxococcaceae</taxon>
        <taxon>Myxococcus</taxon>
    </lineage>
</organism>
<dbReference type="Pfam" id="PF11659">
    <property type="entry name" value="DUF3261"/>
    <property type="match status" value="1"/>
</dbReference>
<evidence type="ECO:0008006" key="5">
    <source>
        <dbReference type="Google" id="ProtNLM"/>
    </source>
</evidence>
<comment type="caution">
    <text evidence="1">The sequence shown here is derived from an EMBL/GenBank/DDBJ whole genome shotgun (WGS) entry which is preliminary data.</text>
</comment>
<dbReference type="Proteomes" id="UP000183760">
    <property type="component" value="Unassembled WGS sequence"/>
</dbReference>
<evidence type="ECO:0000313" key="4">
    <source>
        <dbReference type="Proteomes" id="UP000321514"/>
    </source>
</evidence>
<dbReference type="STRING" id="1334629.MFUL124B02_17810"/>
<protein>
    <recommendedName>
        <fullName evidence="5">Lipoprotein</fullName>
    </recommendedName>
</protein>
<reference evidence="1 4" key="2">
    <citation type="submission" date="2019-07" db="EMBL/GenBank/DDBJ databases">
        <title>Whole genome shotgun sequence of Myxococcus fulvus NBRC 100333.</title>
        <authorList>
            <person name="Hosoyama A."/>
            <person name="Uohara A."/>
            <person name="Ohji S."/>
            <person name="Ichikawa N."/>
        </authorList>
    </citation>
    <scope>NUCLEOTIDE SEQUENCE [LARGE SCALE GENOMIC DNA]</scope>
    <source>
        <strain evidence="1 4">NBRC 100333</strain>
    </source>
</reference>
<evidence type="ECO:0000313" key="3">
    <source>
        <dbReference type="Proteomes" id="UP000183760"/>
    </source>
</evidence>
<evidence type="ECO:0000313" key="2">
    <source>
        <dbReference type="EMBL" id="SEU33248.1"/>
    </source>
</evidence>
<dbReference type="OrthoDB" id="6228084at2"/>
<dbReference type="Proteomes" id="UP000321514">
    <property type="component" value="Unassembled WGS sequence"/>
</dbReference>
<reference evidence="2 3" key="1">
    <citation type="submission" date="2016-10" db="EMBL/GenBank/DDBJ databases">
        <authorList>
            <person name="Varghese N."/>
            <person name="Submissions S."/>
        </authorList>
    </citation>
    <scope>NUCLEOTIDE SEQUENCE [LARGE SCALE GENOMIC DNA]</scope>
    <source>
        <strain evidence="2 3">DSM 16525</strain>
    </source>
</reference>
<gene>
    <name evidence="1" type="ORF">MFU01_46420</name>
    <name evidence="2" type="ORF">SAMN05443572_109258</name>
</gene>
<dbReference type="AlphaFoldDB" id="A0A511T622"/>
<sequence>MRGLIATIALVGLASCVTPAPRRGAPEVALPALALTPASLGASVSLTQRLSFAHEMDPGGPRSLEALLEVDPAALRLAGFALGQRVFTMEWDGERLEEQRDARVPEQFQSRTVLRDIQLVYWPAPAVRDALPPGWTLEDAPGQRVLRYGDKEWMSVRYGGEPRWKGRAELVNAAEHYRLTIDSQPTEE</sequence>
<dbReference type="RefSeq" id="WP_074957543.1">
    <property type="nucleotide sequence ID" value="NZ_BJXR01000034.1"/>
</dbReference>
<dbReference type="PROSITE" id="PS51257">
    <property type="entry name" value="PROKAR_LIPOPROTEIN"/>
    <property type="match status" value="1"/>
</dbReference>
<dbReference type="EMBL" id="BJXR01000034">
    <property type="protein sequence ID" value="GEN09605.1"/>
    <property type="molecule type" value="Genomic_DNA"/>
</dbReference>
<accession>A0A511T622</accession>
<dbReference type="InterPro" id="IPR021675">
    <property type="entry name" value="DUF3261"/>
</dbReference>
<name>A0A511T622_MYXFU</name>